<dbReference type="EMBL" id="BK057793">
    <property type="protein sequence ID" value="DAE92049.1"/>
    <property type="molecule type" value="Genomic_DNA"/>
</dbReference>
<protein>
    <submittedName>
        <fullName evidence="1">Uncharacterized protein</fullName>
    </submittedName>
</protein>
<evidence type="ECO:0000313" key="1">
    <source>
        <dbReference type="EMBL" id="DAE92049.1"/>
    </source>
</evidence>
<reference evidence="1" key="1">
    <citation type="journal article" date="2021" name="Proc. Natl. Acad. Sci. U.S.A.">
        <title>A Catalog of Tens of Thousands of Viruses from Human Metagenomes Reveals Hidden Associations with Chronic Diseases.</title>
        <authorList>
            <person name="Tisza M.J."/>
            <person name="Buck C.B."/>
        </authorList>
    </citation>
    <scope>NUCLEOTIDE SEQUENCE</scope>
    <source>
        <strain evidence="1">CtKy93</strain>
    </source>
</reference>
<sequence length="78" mass="9141">MDAKILYEIFKTTKTNNLSDLFVGLAYYKDLTHMTIQNEKEIREFIGKHYNDLVKAFAKGYDEFVEVVKVCIEEDKNA</sequence>
<organism evidence="1">
    <name type="scientific">Siphoviridae sp. ctKy93</name>
    <dbReference type="NCBI Taxonomy" id="2827569"/>
    <lineage>
        <taxon>Viruses</taxon>
        <taxon>Duplodnaviria</taxon>
        <taxon>Heunggongvirae</taxon>
        <taxon>Uroviricota</taxon>
        <taxon>Caudoviricetes</taxon>
    </lineage>
</organism>
<proteinExistence type="predicted"/>
<accession>A0A8S5RS12</accession>
<name>A0A8S5RS12_9CAUD</name>